<dbReference type="SMART" id="SM00184">
    <property type="entry name" value="RING"/>
    <property type="match status" value="1"/>
</dbReference>
<evidence type="ECO:0000256" key="5">
    <source>
        <dbReference type="ARBA" id="ARBA00022679"/>
    </source>
</evidence>
<keyword evidence="11 16" id="KW-1133">Transmembrane helix</keyword>
<dbReference type="EC" id="2.3.2.27" evidence="4"/>
<evidence type="ECO:0000256" key="13">
    <source>
        <dbReference type="ARBA" id="ARBA00024209"/>
    </source>
</evidence>
<comment type="catalytic activity">
    <reaction evidence="1">
        <text>S-ubiquitinyl-[E2 ubiquitin-conjugating enzyme]-L-cysteine + [acceptor protein]-L-lysine = [E2 ubiquitin-conjugating enzyme]-L-cysteine + N(6)-ubiquitinyl-[acceptor protein]-L-lysine.</text>
        <dbReference type="EC" id="2.3.2.27"/>
    </reaction>
</comment>
<feature type="region of interest" description="Disordered" evidence="15">
    <location>
        <begin position="393"/>
        <end position="418"/>
    </location>
</feature>
<evidence type="ECO:0000313" key="19">
    <source>
        <dbReference type="EMBL" id="CAG1856412.1"/>
    </source>
</evidence>
<dbReference type="GO" id="GO:0008270">
    <property type="term" value="F:zinc ion binding"/>
    <property type="evidence" value="ECO:0007669"/>
    <property type="project" value="UniProtKB-KW"/>
</dbReference>
<evidence type="ECO:0000259" key="18">
    <source>
        <dbReference type="PROSITE" id="PS50089"/>
    </source>
</evidence>
<dbReference type="GO" id="GO:0016020">
    <property type="term" value="C:membrane"/>
    <property type="evidence" value="ECO:0007669"/>
    <property type="project" value="UniProtKB-SubCell"/>
</dbReference>
<keyword evidence="12 16" id="KW-0472">Membrane</keyword>
<dbReference type="GO" id="GO:0061630">
    <property type="term" value="F:ubiquitin protein ligase activity"/>
    <property type="evidence" value="ECO:0007669"/>
    <property type="project" value="UniProtKB-EC"/>
</dbReference>
<sequence length="418" mass="44704">MATNRCRRPIDGPSIAVVLSVLPLLLAPWCVHAQPSPPSGRGNNSSNSFYNYDAKFNPAMSIVIIGMISVFFCLGFLAIYIRSCTGDGGDLGVSSPRWAGGGFARSRRQQGLKPEVLQTFPTLMYAEVKGLKAGKGALECAVCLSEFEDDEELRLLPHCSHVFHPDCIDAWLASHVTCPVCRANLAEQTTDGGLHPPFVAVPTAGNHPESAALPQNHVAIPVNSAVAEEEERKAAMELARIGSQKREARSRSGRRSPKFPRSHSTGHSVVRSVEDVDRYTLRLPEHIRKEIFAARKLHRSASCVASPIAGEGSSRSGHGGGGGGGGEGSSRGWWSFRPRKSDRWPPFFLRTLSVKVPAWVTGTKGEGECSVQKGEAEGSVKRRVAAVRTSLECLGGGGGGGGGRDDDESPTSSLTRQV</sequence>
<keyword evidence="10" id="KW-0862">Zinc</keyword>
<accession>A0A804JV57</accession>
<reference evidence="20" key="2">
    <citation type="submission" date="2021-05" db="UniProtKB">
        <authorList>
            <consortium name="EnsemblPlants"/>
        </authorList>
    </citation>
    <scope>IDENTIFICATION</scope>
    <source>
        <strain evidence="20">subsp. malaccensis</strain>
    </source>
</reference>
<evidence type="ECO:0000256" key="6">
    <source>
        <dbReference type="ARBA" id="ARBA00022692"/>
    </source>
</evidence>
<dbReference type="Gramene" id="Ma07_t12630.1">
    <property type="protein sequence ID" value="Ma07_p12630.1"/>
    <property type="gene ID" value="Ma07_g12630"/>
</dbReference>
<feature type="domain" description="RING-type" evidence="18">
    <location>
        <begin position="140"/>
        <end position="182"/>
    </location>
</feature>
<evidence type="ECO:0000256" key="1">
    <source>
        <dbReference type="ARBA" id="ARBA00000900"/>
    </source>
</evidence>
<evidence type="ECO:0000256" key="8">
    <source>
        <dbReference type="ARBA" id="ARBA00022771"/>
    </source>
</evidence>
<evidence type="ECO:0000256" key="15">
    <source>
        <dbReference type="SAM" id="MobiDB-lite"/>
    </source>
</evidence>
<feature type="region of interest" description="Disordered" evidence="15">
    <location>
        <begin position="307"/>
        <end position="334"/>
    </location>
</feature>
<proteinExistence type="inferred from homology"/>
<comment type="pathway">
    <text evidence="3">Protein modification; protein ubiquitination.</text>
</comment>
<evidence type="ECO:0000256" key="14">
    <source>
        <dbReference type="PROSITE-ProRule" id="PRU00175"/>
    </source>
</evidence>
<name>A0A804JV57_MUSAM</name>
<evidence type="ECO:0000256" key="2">
    <source>
        <dbReference type="ARBA" id="ARBA00004167"/>
    </source>
</evidence>
<evidence type="ECO:0000256" key="10">
    <source>
        <dbReference type="ARBA" id="ARBA00022833"/>
    </source>
</evidence>
<dbReference type="InterPro" id="IPR001841">
    <property type="entry name" value="Znf_RING"/>
</dbReference>
<feature type="chain" id="PRO_5033926713" description="RING-type E3 ubiquitin transferase" evidence="17">
    <location>
        <begin position="34"/>
        <end position="418"/>
    </location>
</feature>
<evidence type="ECO:0000256" key="16">
    <source>
        <dbReference type="SAM" id="Phobius"/>
    </source>
</evidence>
<dbReference type="PANTHER" id="PTHR14155">
    <property type="entry name" value="RING FINGER DOMAIN-CONTAINING"/>
    <property type="match status" value="1"/>
</dbReference>
<comment type="similarity">
    <text evidence="13">Belongs to the RING-type zinc finger family. ATL subfamily.</text>
</comment>
<keyword evidence="8 14" id="KW-0863">Zinc-finger</keyword>
<keyword evidence="9" id="KW-0833">Ubl conjugation pathway</keyword>
<dbReference type="FunFam" id="3.30.40.10:FF:000187">
    <property type="entry name" value="E3 ubiquitin-protein ligase ATL6"/>
    <property type="match status" value="1"/>
</dbReference>
<comment type="subcellular location">
    <subcellularLocation>
        <location evidence="2">Membrane</location>
        <topology evidence="2">Single-pass membrane protein</topology>
    </subcellularLocation>
</comment>
<dbReference type="EMBL" id="HG996473">
    <property type="protein sequence ID" value="CAG1856412.1"/>
    <property type="molecule type" value="Genomic_DNA"/>
</dbReference>
<feature type="transmembrane region" description="Helical" evidence="16">
    <location>
        <begin position="57"/>
        <end position="81"/>
    </location>
</feature>
<feature type="compositionally biased region" description="Gly residues" evidence="15">
    <location>
        <begin position="317"/>
        <end position="329"/>
    </location>
</feature>
<dbReference type="InterPro" id="IPR053238">
    <property type="entry name" value="RING-H2_zinc_finger"/>
</dbReference>
<keyword evidence="5" id="KW-0808">Transferase</keyword>
<keyword evidence="6 16" id="KW-0812">Transmembrane</keyword>
<evidence type="ECO:0000313" key="21">
    <source>
        <dbReference type="Proteomes" id="UP000012960"/>
    </source>
</evidence>
<dbReference type="CDD" id="cd16461">
    <property type="entry name" value="RING-H2_EL5-like"/>
    <property type="match status" value="1"/>
</dbReference>
<dbReference type="AlphaFoldDB" id="A0A804JV57"/>
<evidence type="ECO:0000313" key="20">
    <source>
        <dbReference type="EnsemblPlants" id="Ma07_p12630.1"/>
    </source>
</evidence>
<dbReference type="Proteomes" id="UP000012960">
    <property type="component" value="Unplaced"/>
</dbReference>
<organism evidence="20 21">
    <name type="scientific">Musa acuminata subsp. malaccensis</name>
    <name type="common">Wild banana</name>
    <name type="synonym">Musa malaccensis</name>
    <dbReference type="NCBI Taxonomy" id="214687"/>
    <lineage>
        <taxon>Eukaryota</taxon>
        <taxon>Viridiplantae</taxon>
        <taxon>Streptophyta</taxon>
        <taxon>Embryophyta</taxon>
        <taxon>Tracheophyta</taxon>
        <taxon>Spermatophyta</taxon>
        <taxon>Magnoliopsida</taxon>
        <taxon>Liliopsida</taxon>
        <taxon>Zingiberales</taxon>
        <taxon>Musaceae</taxon>
        <taxon>Musa</taxon>
    </lineage>
</organism>
<reference evidence="19" key="1">
    <citation type="submission" date="2021-03" db="EMBL/GenBank/DDBJ databases">
        <authorList>
            <consortium name="Genoscope - CEA"/>
            <person name="William W."/>
        </authorList>
    </citation>
    <scope>NUCLEOTIDE SEQUENCE</scope>
    <source>
        <strain evidence="19">Doubled-haploid Pahang</strain>
    </source>
</reference>
<evidence type="ECO:0000256" key="3">
    <source>
        <dbReference type="ARBA" id="ARBA00004906"/>
    </source>
</evidence>
<dbReference type="PANTHER" id="PTHR14155:SF263">
    <property type="entry name" value="E3 UBIQUITIN-PROTEIN LIGASE ATL6"/>
    <property type="match status" value="1"/>
</dbReference>
<evidence type="ECO:0000256" key="17">
    <source>
        <dbReference type="SAM" id="SignalP"/>
    </source>
</evidence>
<dbReference type="OMA" id="SFLWRNT"/>
<dbReference type="Pfam" id="PF13639">
    <property type="entry name" value="zf-RING_2"/>
    <property type="match status" value="1"/>
</dbReference>
<dbReference type="SUPFAM" id="SSF57850">
    <property type="entry name" value="RING/U-box"/>
    <property type="match status" value="1"/>
</dbReference>
<keyword evidence="21" id="KW-1185">Reference proteome</keyword>
<protein>
    <recommendedName>
        <fullName evidence="4">RING-type E3 ubiquitin transferase</fullName>
        <ecNumber evidence="4">2.3.2.27</ecNumber>
    </recommendedName>
</protein>
<dbReference type="PROSITE" id="PS50089">
    <property type="entry name" value="ZF_RING_2"/>
    <property type="match status" value="1"/>
</dbReference>
<dbReference type="InterPro" id="IPR013083">
    <property type="entry name" value="Znf_RING/FYVE/PHD"/>
</dbReference>
<dbReference type="FunCoup" id="A0A804JV57">
    <property type="interactions" value="877"/>
</dbReference>
<evidence type="ECO:0000256" key="11">
    <source>
        <dbReference type="ARBA" id="ARBA00022989"/>
    </source>
</evidence>
<feature type="signal peptide" evidence="17">
    <location>
        <begin position="1"/>
        <end position="33"/>
    </location>
</feature>
<feature type="compositionally biased region" description="Basic residues" evidence="15">
    <location>
        <begin position="251"/>
        <end position="261"/>
    </location>
</feature>
<feature type="region of interest" description="Disordered" evidence="15">
    <location>
        <begin position="239"/>
        <end position="268"/>
    </location>
</feature>
<dbReference type="InParanoid" id="A0A804JV57"/>
<keyword evidence="7" id="KW-0479">Metal-binding</keyword>
<evidence type="ECO:0000256" key="12">
    <source>
        <dbReference type="ARBA" id="ARBA00023136"/>
    </source>
</evidence>
<evidence type="ECO:0000256" key="4">
    <source>
        <dbReference type="ARBA" id="ARBA00012483"/>
    </source>
</evidence>
<gene>
    <name evidence="19" type="ORF">GSMUA_42260.1</name>
</gene>
<dbReference type="Gene3D" id="3.30.40.10">
    <property type="entry name" value="Zinc/RING finger domain, C3HC4 (zinc finger)"/>
    <property type="match status" value="1"/>
</dbReference>
<evidence type="ECO:0000256" key="9">
    <source>
        <dbReference type="ARBA" id="ARBA00022786"/>
    </source>
</evidence>
<keyword evidence="17" id="KW-0732">Signal</keyword>
<evidence type="ECO:0000256" key="7">
    <source>
        <dbReference type="ARBA" id="ARBA00022723"/>
    </source>
</evidence>
<dbReference type="EnsemblPlants" id="Ma07_t12630.1">
    <property type="protein sequence ID" value="Ma07_p12630.1"/>
    <property type="gene ID" value="Ma07_g12630"/>
</dbReference>